<comment type="subcellular location">
    <subcellularLocation>
        <location evidence="1 4">Bacterial flagellum basal body</location>
    </subcellularLocation>
</comment>
<evidence type="ECO:0000313" key="9">
    <source>
        <dbReference type="Proteomes" id="UP000190787"/>
    </source>
</evidence>
<evidence type="ECO:0000256" key="4">
    <source>
        <dbReference type="RuleBase" id="RU362116"/>
    </source>
</evidence>
<dbReference type="InterPro" id="IPR037925">
    <property type="entry name" value="FlgE/F/G-like"/>
</dbReference>
<sequence length="432" mass="44795">MSISSAMQTGVSGLNANSVAVGEISENIANANTTGYKRSFAQMVTMTPSGGLDAPSGVNAVVSSDVTNGGAVIPTSSATDFAVNGNGFFVVSDRANTSVESDYVLTRAGSFKPDENGDLVNSAGYFLSGYPYTDGTLGSIDGNSFNGLKTVNVTDATLSAKATTTVSVQGNLPSQETGNATPGAPFTSSSQYFTPLGAAKRLEYSWQPTATQNQWDVTVSDGDGVPYGQVTVDFAASGPNAGAPVSYSGVTNLATAPGAFSMDTTTGVMSLTMNDGGTTQPIDVGLGALNSFDGMTQFAGDFTPQKFDTDGSSAGALTRMEVDDTGTMYGIFDNGQRQALYKIPLAHVANPNGMQEVDGDAYRLTRNSGDFTIHKANEGPVGTISSGTLEGSNVDIAQELSDLIRTQRAYSTNAKIVTTMDEMLDETTRLKR</sequence>
<feature type="domain" description="Flagellar basal-body/hook protein C-terminal" evidence="6">
    <location>
        <begin position="386"/>
        <end position="430"/>
    </location>
</feature>
<protein>
    <recommendedName>
        <fullName evidence="4">Flagellar hook protein FlgE</fullName>
    </recommendedName>
</protein>
<dbReference type="Pfam" id="PF22692">
    <property type="entry name" value="LlgE_F_G_D1"/>
    <property type="match status" value="1"/>
</dbReference>
<evidence type="ECO:0000259" key="5">
    <source>
        <dbReference type="Pfam" id="PF00460"/>
    </source>
</evidence>
<feature type="domain" description="Flagellar basal body rod protein N-terminal" evidence="5">
    <location>
        <begin position="7"/>
        <end position="37"/>
    </location>
</feature>
<gene>
    <name evidence="8" type="ORF">BMI91_06655</name>
</gene>
<feature type="domain" description="Flagellar hook protein FlgE/F/G-like D1" evidence="7">
    <location>
        <begin position="82"/>
        <end position="150"/>
    </location>
</feature>
<keyword evidence="8" id="KW-0966">Cell projection</keyword>
<reference evidence="8 9" key="1">
    <citation type="submission" date="2016-11" db="EMBL/GenBank/DDBJ databases">
        <title>A multilocus sequence analysis scheme for characterization of bacteria in the genus Thioclava.</title>
        <authorList>
            <person name="Liu Y."/>
            <person name="Shao Z."/>
        </authorList>
    </citation>
    <scope>NUCLEOTIDE SEQUENCE [LARGE SCALE GENOMIC DNA]</scope>
    <source>
        <strain evidence="8 9">TAW-CT134</strain>
    </source>
</reference>
<evidence type="ECO:0000256" key="1">
    <source>
        <dbReference type="ARBA" id="ARBA00004117"/>
    </source>
</evidence>
<dbReference type="PANTHER" id="PTHR30435">
    <property type="entry name" value="FLAGELLAR PROTEIN"/>
    <property type="match status" value="1"/>
</dbReference>
<keyword evidence="9" id="KW-1185">Reference proteome</keyword>
<evidence type="ECO:0000259" key="7">
    <source>
        <dbReference type="Pfam" id="PF22692"/>
    </source>
</evidence>
<name>A0ABX3N371_9RHOB</name>
<dbReference type="RefSeq" id="WP_078604348.1">
    <property type="nucleotide sequence ID" value="NZ_MPZV01000001.1"/>
</dbReference>
<keyword evidence="3 4" id="KW-0975">Bacterial flagellum</keyword>
<evidence type="ECO:0000256" key="2">
    <source>
        <dbReference type="ARBA" id="ARBA00009677"/>
    </source>
</evidence>
<organism evidence="8 9">
    <name type="scientific">Thioclava sediminum</name>
    <dbReference type="NCBI Taxonomy" id="1915319"/>
    <lineage>
        <taxon>Bacteria</taxon>
        <taxon>Pseudomonadati</taxon>
        <taxon>Pseudomonadota</taxon>
        <taxon>Alphaproteobacteria</taxon>
        <taxon>Rhodobacterales</taxon>
        <taxon>Paracoccaceae</taxon>
        <taxon>Thioclava</taxon>
    </lineage>
</organism>
<dbReference type="InterPro" id="IPR001444">
    <property type="entry name" value="Flag_bb_rod_N"/>
</dbReference>
<comment type="similarity">
    <text evidence="2 4">Belongs to the flagella basal body rod proteins family.</text>
</comment>
<evidence type="ECO:0000313" key="8">
    <source>
        <dbReference type="EMBL" id="OOY26056.1"/>
    </source>
</evidence>
<accession>A0ABX3N371</accession>
<dbReference type="PANTHER" id="PTHR30435:SF1">
    <property type="entry name" value="FLAGELLAR HOOK PROTEIN FLGE"/>
    <property type="match status" value="1"/>
</dbReference>
<dbReference type="InterPro" id="IPR020013">
    <property type="entry name" value="Flagellar_FlgE/F/G"/>
</dbReference>
<dbReference type="EMBL" id="MPZV01000001">
    <property type="protein sequence ID" value="OOY26056.1"/>
    <property type="molecule type" value="Genomic_DNA"/>
</dbReference>
<dbReference type="Pfam" id="PF06429">
    <property type="entry name" value="Flg_bbr_C"/>
    <property type="match status" value="1"/>
</dbReference>
<evidence type="ECO:0000259" key="6">
    <source>
        <dbReference type="Pfam" id="PF06429"/>
    </source>
</evidence>
<dbReference type="InterPro" id="IPR037058">
    <property type="entry name" value="Falgellar_hook_FlgE_sf"/>
</dbReference>
<evidence type="ECO:0000256" key="3">
    <source>
        <dbReference type="ARBA" id="ARBA00023143"/>
    </source>
</evidence>
<dbReference type="Pfam" id="PF00460">
    <property type="entry name" value="Flg_bb_rod"/>
    <property type="match status" value="1"/>
</dbReference>
<keyword evidence="8" id="KW-0282">Flagellum</keyword>
<dbReference type="SUPFAM" id="SSF117143">
    <property type="entry name" value="Flagellar hook protein flgE"/>
    <property type="match status" value="1"/>
</dbReference>
<keyword evidence="8" id="KW-0969">Cilium</keyword>
<dbReference type="InterPro" id="IPR010930">
    <property type="entry name" value="Flg_bb/hook_C_dom"/>
</dbReference>
<comment type="caution">
    <text evidence="8">The sequence shown here is derived from an EMBL/GenBank/DDBJ whole genome shotgun (WGS) entry which is preliminary data.</text>
</comment>
<comment type="function">
    <text evidence="4">A flexible structure which links the flagellar filament to the drive apparatus in the basal body.</text>
</comment>
<dbReference type="Proteomes" id="UP000190787">
    <property type="component" value="Unassembled WGS sequence"/>
</dbReference>
<dbReference type="InterPro" id="IPR053967">
    <property type="entry name" value="LlgE_F_G-like_D1"/>
</dbReference>
<dbReference type="Gene3D" id="2.60.98.20">
    <property type="entry name" value="Flagellar hook protein FlgE"/>
    <property type="match status" value="1"/>
</dbReference>
<dbReference type="NCBIfam" id="TIGR03506">
    <property type="entry name" value="FlgEFG_subfam"/>
    <property type="match status" value="1"/>
</dbReference>
<proteinExistence type="inferred from homology"/>